<dbReference type="Pfam" id="PF04082">
    <property type="entry name" value="Fungal_trans"/>
    <property type="match status" value="1"/>
</dbReference>
<dbReference type="InterPro" id="IPR013087">
    <property type="entry name" value="Znf_C2H2_type"/>
</dbReference>
<evidence type="ECO:0000256" key="7">
    <source>
        <dbReference type="PROSITE-ProRule" id="PRU00042"/>
    </source>
</evidence>
<evidence type="ECO:0000256" key="8">
    <source>
        <dbReference type="SAM" id="MobiDB-lite"/>
    </source>
</evidence>
<keyword evidence="2" id="KW-0479">Metal-binding</keyword>
<feature type="region of interest" description="Disordered" evidence="8">
    <location>
        <begin position="1"/>
        <end position="40"/>
    </location>
</feature>
<dbReference type="SMART" id="SM00355">
    <property type="entry name" value="ZnF_C2H2"/>
    <property type="match status" value="2"/>
</dbReference>
<dbReference type="GO" id="GO:0000981">
    <property type="term" value="F:DNA-binding transcription factor activity, RNA polymerase II-specific"/>
    <property type="evidence" value="ECO:0007669"/>
    <property type="project" value="InterPro"/>
</dbReference>
<keyword evidence="6" id="KW-0539">Nucleus</keyword>
<evidence type="ECO:0000256" key="5">
    <source>
        <dbReference type="ARBA" id="ARBA00022833"/>
    </source>
</evidence>
<feature type="compositionally biased region" description="Polar residues" evidence="8">
    <location>
        <begin position="112"/>
        <end position="121"/>
    </location>
</feature>
<dbReference type="GO" id="GO:0005634">
    <property type="term" value="C:nucleus"/>
    <property type="evidence" value="ECO:0007669"/>
    <property type="project" value="UniProtKB-SubCell"/>
</dbReference>
<dbReference type="GO" id="GO:0000978">
    <property type="term" value="F:RNA polymerase II cis-regulatory region sequence-specific DNA binding"/>
    <property type="evidence" value="ECO:0007669"/>
    <property type="project" value="InterPro"/>
</dbReference>
<dbReference type="GeneID" id="28741053"/>
<evidence type="ECO:0000256" key="6">
    <source>
        <dbReference type="ARBA" id="ARBA00023242"/>
    </source>
</evidence>
<evidence type="ECO:0000256" key="1">
    <source>
        <dbReference type="ARBA" id="ARBA00004123"/>
    </source>
</evidence>
<dbReference type="STRING" id="1664694.A0A0N1I029"/>
<dbReference type="GO" id="GO:0006351">
    <property type="term" value="P:DNA-templated transcription"/>
    <property type="evidence" value="ECO:0007669"/>
    <property type="project" value="InterPro"/>
</dbReference>
<evidence type="ECO:0000313" key="10">
    <source>
        <dbReference type="EMBL" id="KPI44645.1"/>
    </source>
</evidence>
<dbReference type="InterPro" id="IPR007219">
    <property type="entry name" value="XnlR_reg_dom"/>
</dbReference>
<dbReference type="GO" id="GO:0000785">
    <property type="term" value="C:chromatin"/>
    <property type="evidence" value="ECO:0007669"/>
    <property type="project" value="TreeGrafter"/>
</dbReference>
<dbReference type="OrthoDB" id="427030at2759"/>
<dbReference type="GO" id="GO:0008270">
    <property type="term" value="F:zinc ion binding"/>
    <property type="evidence" value="ECO:0007669"/>
    <property type="project" value="UniProtKB-KW"/>
</dbReference>
<dbReference type="PROSITE" id="PS50157">
    <property type="entry name" value="ZINC_FINGER_C2H2_2"/>
    <property type="match status" value="2"/>
</dbReference>
<keyword evidence="4 7" id="KW-0863">Zinc-finger</keyword>
<dbReference type="InterPro" id="IPR051059">
    <property type="entry name" value="VerF-like"/>
</dbReference>
<feature type="compositionally biased region" description="Basic and acidic residues" evidence="8">
    <location>
        <begin position="29"/>
        <end position="40"/>
    </location>
</feature>
<feature type="domain" description="C2H2-type" evidence="9">
    <location>
        <begin position="76"/>
        <end position="105"/>
    </location>
</feature>
<dbReference type="SUPFAM" id="SSF57667">
    <property type="entry name" value="beta-beta-alpha zinc fingers"/>
    <property type="match status" value="1"/>
</dbReference>
<dbReference type="CDD" id="cd12148">
    <property type="entry name" value="fungal_TF_MHR"/>
    <property type="match status" value="1"/>
</dbReference>
<dbReference type="Proteomes" id="UP000038010">
    <property type="component" value="Unassembled WGS sequence"/>
</dbReference>
<comment type="subcellular location">
    <subcellularLocation>
        <location evidence="1">Nucleus</location>
    </subcellularLocation>
</comment>
<evidence type="ECO:0000256" key="3">
    <source>
        <dbReference type="ARBA" id="ARBA00022737"/>
    </source>
</evidence>
<keyword evidence="5" id="KW-0862">Zinc</keyword>
<evidence type="ECO:0000259" key="9">
    <source>
        <dbReference type="PROSITE" id="PS50157"/>
    </source>
</evidence>
<evidence type="ECO:0000313" key="11">
    <source>
        <dbReference type="Proteomes" id="UP000038010"/>
    </source>
</evidence>
<accession>A0A0N1I029</accession>
<dbReference type="VEuPathDB" id="FungiDB:AB675_8704"/>
<dbReference type="PANTHER" id="PTHR40626">
    <property type="entry name" value="MIP31509P"/>
    <property type="match status" value="1"/>
</dbReference>
<gene>
    <name evidence="10" type="ORF">AB675_8704</name>
</gene>
<dbReference type="PROSITE" id="PS00028">
    <property type="entry name" value="ZINC_FINGER_C2H2_1"/>
    <property type="match status" value="2"/>
</dbReference>
<proteinExistence type="predicted"/>
<evidence type="ECO:0000256" key="4">
    <source>
        <dbReference type="ARBA" id="ARBA00022771"/>
    </source>
</evidence>
<dbReference type="AlphaFoldDB" id="A0A0N1I029"/>
<name>A0A0N1I029_9EURO</name>
<dbReference type="PANTHER" id="PTHR40626:SF11">
    <property type="entry name" value="ZINC FINGER PROTEIN YPR022C"/>
    <property type="match status" value="1"/>
</dbReference>
<comment type="caution">
    <text evidence="10">The sequence shown here is derived from an EMBL/GenBank/DDBJ whole genome shotgun (WGS) entry which is preliminary data.</text>
</comment>
<dbReference type="EMBL" id="LFJN01000003">
    <property type="protein sequence ID" value="KPI44645.1"/>
    <property type="molecule type" value="Genomic_DNA"/>
</dbReference>
<dbReference type="InterPro" id="IPR036236">
    <property type="entry name" value="Znf_C2H2_sf"/>
</dbReference>
<sequence>MADTIPAESVDVATPSNNGELAEEPSILPKEEDDAKRMKPGDKRRYHCTFAGCNRDYSRAEHLYRHQLNHNPKEIFRCHYPGCTRTFVRQDLCNRHQERHFSRGRQEESAPPDTSHQNTSLGAGHSSDTDEISALVALGSGNNSAYQRARTLPATDSYSSTSAYSQNQNISATSSRYPNILNGPAPAHNVTESRYRLDPFKNVAEYSESYEREPVFTKPAEPSSMSSRKRSRELVDLSVSATPYAARRSTDASMNGFDITQTGGGAAPLESPVSMRDEFTNWLFDDMSGMPGAFTGLGVGFVDTNEGFGSQIYPAYFDDGSMGSAYQNPSPGSAGELAASPLATANGQLLSSGKRQKLMALIDHRFTDDDASDIAEIRDDVLGGDRDQDDHVLSMRSLQNYIGSYWFHFHEQIPILHQPTFSADQTHPYLLLAIMAIGASQLNKAHGRAVAEGGSKLAAFIAWHLRWLVFKDKDFRPPAKLWVFQTLLLLETYEKLSASRLIHERAHIHSSTTITLMRRGTALIDGHAHREISRHAATPEQWWGRWIQAEATRRVALAAFYLDALSATSFGHAAIMVPHEIRLPLPCDDALWEATSAGEVARVEASLHANGVQPPTFTDALRKILTGRKVRTNPIGRMILMAGLLSVSWHMQQRDLQMSVLGVSRGMGMGTPPGWREPLTKSFDFWKKDFEDSRAHMQRISLPWQTATQSSSPDSDNMTTATVLWHLAHMAMHCDIRDIQIFAGAKSNLGRPVADTDRERAKNTIGSWIRSAGGRTAVWHALQLLKETLTPRPSPGDAHGITYNARDDHLIYRSWSLYMAGLIVFCWGFMSDGLLRPFPERLLRSEVSGSALPHSAYSAPRQSSKWDEDIGIQAQNWQDAKLYLQTIGSVKDSAELESVKAGRNNIVGLLRSLEFAFKDARWELLREGAERLRAAVRMLEQ</sequence>
<keyword evidence="3" id="KW-0677">Repeat</keyword>
<organism evidence="10 11">
    <name type="scientific">Cyphellophora attinorum</name>
    <dbReference type="NCBI Taxonomy" id="1664694"/>
    <lineage>
        <taxon>Eukaryota</taxon>
        <taxon>Fungi</taxon>
        <taxon>Dikarya</taxon>
        <taxon>Ascomycota</taxon>
        <taxon>Pezizomycotina</taxon>
        <taxon>Eurotiomycetes</taxon>
        <taxon>Chaetothyriomycetidae</taxon>
        <taxon>Chaetothyriales</taxon>
        <taxon>Cyphellophoraceae</taxon>
        <taxon>Cyphellophora</taxon>
    </lineage>
</organism>
<feature type="region of interest" description="Disordered" evidence="8">
    <location>
        <begin position="98"/>
        <end position="127"/>
    </location>
</feature>
<keyword evidence="11" id="KW-1185">Reference proteome</keyword>
<dbReference type="RefSeq" id="XP_018004608.1">
    <property type="nucleotide sequence ID" value="XM_018149173.1"/>
</dbReference>
<dbReference type="Gene3D" id="3.30.160.60">
    <property type="entry name" value="Classic Zinc Finger"/>
    <property type="match status" value="1"/>
</dbReference>
<feature type="domain" description="C2H2-type" evidence="9">
    <location>
        <begin position="46"/>
        <end position="75"/>
    </location>
</feature>
<feature type="compositionally biased region" description="Basic and acidic residues" evidence="8">
    <location>
        <begin position="98"/>
        <end position="108"/>
    </location>
</feature>
<evidence type="ECO:0000256" key="2">
    <source>
        <dbReference type="ARBA" id="ARBA00022723"/>
    </source>
</evidence>
<protein>
    <submittedName>
        <fullName evidence="10">Zinc finger protein</fullName>
    </submittedName>
</protein>
<reference evidence="10 11" key="1">
    <citation type="submission" date="2015-06" db="EMBL/GenBank/DDBJ databases">
        <title>Draft genome of the ant-associated black yeast Phialophora attae CBS 131958.</title>
        <authorList>
            <person name="Moreno L.F."/>
            <person name="Stielow B.J."/>
            <person name="de Hoog S."/>
            <person name="Vicente V.A."/>
            <person name="Weiss V.A."/>
            <person name="de Vries M."/>
            <person name="Cruz L.M."/>
            <person name="Souza E.M."/>
        </authorList>
    </citation>
    <scope>NUCLEOTIDE SEQUENCE [LARGE SCALE GENOMIC DNA]</scope>
    <source>
        <strain evidence="10 11">CBS 131958</strain>
    </source>
</reference>